<protein>
    <recommendedName>
        <fullName evidence="3">Transposase</fullName>
    </recommendedName>
</protein>
<evidence type="ECO:0000313" key="1">
    <source>
        <dbReference type="EMBL" id="CTQ49451.1"/>
    </source>
</evidence>
<name>A0A0M6YGH3_9RHOB</name>
<sequence>MRLTGRLAPDHKTIADFRRDNGSAIRRSCAAFVDLCRRIDVLKGDCVAIDSSKFKAVNSRDRNFTKGKIASRLAHLEASVERYIDEIVCIDRQGEGEERAEKGDNLGRRYARVQKEVQRLQAMERALEDAPDGQISLTEPGARAMATSAKNSGMVGYNVQAAVDTETHLIVIHDVTNHRHDRDQLAAMAKASEAALCRDEMSAIAHKGYFSSVEILAC</sequence>
<keyword evidence="2" id="KW-1185">Reference proteome</keyword>
<dbReference type="PANTHER" id="PTHR33408:SF2">
    <property type="entry name" value="TRANSPOSASE DDE DOMAIN-CONTAINING PROTEIN"/>
    <property type="match status" value="1"/>
</dbReference>
<dbReference type="Proteomes" id="UP000049222">
    <property type="component" value="Unassembled WGS sequence"/>
</dbReference>
<organism evidence="1 2">
    <name type="scientific">Jannaschia donghaensis</name>
    <dbReference type="NCBI Taxonomy" id="420998"/>
    <lineage>
        <taxon>Bacteria</taxon>
        <taxon>Pseudomonadati</taxon>
        <taxon>Pseudomonadota</taxon>
        <taxon>Alphaproteobacteria</taxon>
        <taxon>Rhodobacterales</taxon>
        <taxon>Roseobacteraceae</taxon>
        <taxon>Jannaschia</taxon>
    </lineage>
</organism>
<gene>
    <name evidence="1" type="ORF">JDO7802_01465</name>
</gene>
<dbReference type="STRING" id="420998.JDO7802_01465"/>
<dbReference type="PANTHER" id="PTHR33408">
    <property type="entry name" value="TRANSPOSASE"/>
    <property type="match status" value="1"/>
</dbReference>
<evidence type="ECO:0000313" key="2">
    <source>
        <dbReference type="Proteomes" id="UP000049222"/>
    </source>
</evidence>
<reference evidence="1 2" key="1">
    <citation type="submission" date="2015-07" db="EMBL/GenBank/DDBJ databases">
        <authorList>
            <person name="Noorani M."/>
        </authorList>
    </citation>
    <scope>NUCLEOTIDE SEQUENCE [LARGE SCALE GENOMIC DNA]</scope>
    <source>
        <strain evidence="1 2">CECT 7802</strain>
    </source>
</reference>
<dbReference type="AlphaFoldDB" id="A0A0M6YGH3"/>
<proteinExistence type="predicted"/>
<dbReference type="EMBL" id="CXSU01000011">
    <property type="protein sequence ID" value="CTQ49451.1"/>
    <property type="molecule type" value="Genomic_DNA"/>
</dbReference>
<evidence type="ECO:0008006" key="3">
    <source>
        <dbReference type="Google" id="ProtNLM"/>
    </source>
</evidence>
<accession>A0A0M6YGH3</accession>